<dbReference type="EMBL" id="QSRK01000032">
    <property type="protein sequence ID" value="RGL09974.1"/>
    <property type="molecule type" value="Genomic_DNA"/>
</dbReference>
<dbReference type="PANTHER" id="PTHR30518">
    <property type="entry name" value="ENDOLYTIC MUREIN TRANSGLYCOSYLASE"/>
    <property type="match status" value="1"/>
</dbReference>
<dbReference type="CDD" id="cd08010">
    <property type="entry name" value="MltG_like"/>
    <property type="match status" value="1"/>
</dbReference>
<dbReference type="GO" id="GO:0005886">
    <property type="term" value="C:plasma membrane"/>
    <property type="evidence" value="ECO:0007669"/>
    <property type="project" value="UniProtKB-UniRule"/>
</dbReference>
<dbReference type="GO" id="GO:0009252">
    <property type="term" value="P:peptidoglycan biosynthetic process"/>
    <property type="evidence" value="ECO:0007669"/>
    <property type="project" value="UniProtKB-UniRule"/>
</dbReference>
<evidence type="ECO:0000256" key="3">
    <source>
        <dbReference type="ARBA" id="ARBA00022989"/>
    </source>
</evidence>
<dbReference type="Gene3D" id="3.30.160.60">
    <property type="entry name" value="Classic Zinc Finger"/>
    <property type="match status" value="1"/>
</dbReference>
<name>A0A3E4QT45_BACUN</name>
<dbReference type="GO" id="GO:0071555">
    <property type="term" value="P:cell wall organization"/>
    <property type="evidence" value="ECO:0007669"/>
    <property type="project" value="UniProtKB-KW"/>
</dbReference>
<dbReference type="AlphaFoldDB" id="A0A3E4QT45"/>
<keyword evidence="4 7" id="KW-0472">Membrane</keyword>
<keyword evidence="2 7" id="KW-0812">Transmembrane</keyword>
<reference evidence="11 12" key="1">
    <citation type="submission" date="2018-08" db="EMBL/GenBank/DDBJ databases">
        <title>A genome reference for cultivated species of the human gut microbiota.</title>
        <authorList>
            <person name="Zou Y."/>
            <person name="Xue W."/>
            <person name="Luo G."/>
        </authorList>
    </citation>
    <scope>NUCLEOTIDE SEQUENCE [LARGE SCALE GENOMIC DNA]</scope>
    <source>
        <strain evidence="10 12">AF21-53</strain>
        <strain evidence="9 11">TF08-13</strain>
    </source>
</reference>
<evidence type="ECO:0000313" key="8">
    <source>
        <dbReference type="EMBL" id="BBK87849.1"/>
    </source>
</evidence>
<proteinExistence type="inferred from homology"/>
<dbReference type="Proteomes" id="UP000285283">
    <property type="component" value="Unassembled WGS sequence"/>
</dbReference>
<keyword evidence="3 7" id="KW-1133">Transmembrane helix</keyword>
<evidence type="ECO:0000313" key="10">
    <source>
        <dbReference type="EMBL" id="RGS51527.1"/>
    </source>
</evidence>
<dbReference type="PROSITE" id="PS51257">
    <property type="entry name" value="PROKAR_LIPOPROTEIN"/>
    <property type="match status" value="1"/>
</dbReference>
<keyword evidence="1 7" id="KW-1003">Cell membrane</keyword>
<gene>
    <name evidence="7 9" type="primary">mltG</name>
    <name evidence="8" type="ORF">Bun01g_22190</name>
    <name evidence="10" type="ORF">DWX87_17680</name>
    <name evidence="9" type="ORF">DXC80_17085</name>
</gene>
<evidence type="ECO:0000256" key="2">
    <source>
        <dbReference type="ARBA" id="ARBA00022692"/>
    </source>
</evidence>
<dbReference type="InterPro" id="IPR003770">
    <property type="entry name" value="MLTG-like"/>
</dbReference>
<dbReference type="EC" id="4.2.2.29" evidence="7"/>
<keyword evidence="5 7" id="KW-0456">Lyase</keyword>
<comment type="catalytic activity">
    <reaction evidence="7">
        <text>a peptidoglycan chain = a peptidoglycan chain with N-acetyl-1,6-anhydromuramyl-[peptide] at the reducing end + a peptidoglycan chain with N-acetylglucosamine at the non-reducing end.</text>
        <dbReference type="EC" id="4.2.2.29"/>
    </reaction>
</comment>
<organism evidence="9 11">
    <name type="scientific">Bacteroides uniformis</name>
    <dbReference type="NCBI Taxonomy" id="820"/>
    <lineage>
        <taxon>Bacteria</taxon>
        <taxon>Pseudomonadati</taxon>
        <taxon>Bacteroidota</taxon>
        <taxon>Bacteroidia</taxon>
        <taxon>Bacteroidales</taxon>
        <taxon>Bacteroidaceae</taxon>
        <taxon>Bacteroides</taxon>
    </lineage>
</organism>
<dbReference type="EMBL" id="AP019724">
    <property type="protein sequence ID" value="BBK87849.1"/>
    <property type="molecule type" value="Genomic_DNA"/>
</dbReference>
<protein>
    <recommendedName>
        <fullName evidence="7">Endolytic murein transglycosylase</fullName>
        <ecNumber evidence="7">4.2.2.29</ecNumber>
    </recommendedName>
    <alternativeName>
        <fullName evidence="7">Peptidoglycan lytic transglycosylase</fullName>
    </alternativeName>
    <alternativeName>
        <fullName evidence="7">Peptidoglycan polymerization terminase</fullName>
    </alternativeName>
</protein>
<evidence type="ECO:0000313" key="13">
    <source>
        <dbReference type="Proteomes" id="UP000320533"/>
    </source>
</evidence>
<evidence type="ECO:0000313" key="9">
    <source>
        <dbReference type="EMBL" id="RGL09974.1"/>
    </source>
</evidence>
<evidence type="ECO:0000313" key="12">
    <source>
        <dbReference type="Proteomes" id="UP000285283"/>
    </source>
</evidence>
<dbReference type="Proteomes" id="UP000320533">
    <property type="component" value="Chromosome"/>
</dbReference>
<dbReference type="HAMAP" id="MF_02065">
    <property type="entry name" value="MltG"/>
    <property type="match status" value="1"/>
</dbReference>
<evidence type="ECO:0000313" key="11">
    <source>
        <dbReference type="Proteomes" id="UP000260795"/>
    </source>
</evidence>
<reference evidence="8 13" key="2">
    <citation type="submission" date="2019-06" db="EMBL/GenBank/DDBJ databases">
        <title>Complete genome sequence of Bacteroides uniformis NBRC 113350.</title>
        <authorList>
            <person name="Miura T."/>
            <person name="Furukawa M."/>
            <person name="Shimamura M."/>
            <person name="Ohyama Y."/>
            <person name="Yamazoe A."/>
            <person name="Kawasaki H."/>
        </authorList>
    </citation>
    <scope>NUCLEOTIDE SEQUENCE [LARGE SCALE GENOMIC DNA]</scope>
    <source>
        <strain evidence="8 13">NBRC 113350</strain>
    </source>
</reference>
<feature type="site" description="Important for catalytic activity" evidence="7">
    <location>
        <position position="220"/>
    </location>
</feature>
<comment type="function">
    <text evidence="7">Functions as a peptidoglycan terminase that cleaves nascent peptidoglycan strands endolytically to terminate their elongation.</text>
</comment>
<evidence type="ECO:0000256" key="1">
    <source>
        <dbReference type="ARBA" id="ARBA00022475"/>
    </source>
</evidence>
<evidence type="ECO:0000256" key="4">
    <source>
        <dbReference type="ARBA" id="ARBA00023136"/>
    </source>
</evidence>
<keyword evidence="6 7" id="KW-0961">Cell wall biogenesis/degradation</keyword>
<evidence type="ECO:0000256" key="6">
    <source>
        <dbReference type="ARBA" id="ARBA00023316"/>
    </source>
</evidence>
<evidence type="ECO:0000256" key="5">
    <source>
        <dbReference type="ARBA" id="ARBA00023239"/>
    </source>
</evidence>
<dbReference type="NCBIfam" id="TIGR00247">
    <property type="entry name" value="endolytic transglycosylase MltG"/>
    <property type="match status" value="1"/>
</dbReference>
<dbReference type="PANTHER" id="PTHR30518:SF2">
    <property type="entry name" value="ENDOLYTIC MUREIN TRANSGLYCOSYLASE"/>
    <property type="match status" value="1"/>
</dbReference>
<sequence>MEKKKKRIIIGTFVALILIGAACAGTVYYYLFAPQFHPQRTVYIYIDRDDTADSIYNKVKQQGHPRSFTGFRWMAQYKKYSENIHTGRYAIRPEENVYHVFSRLYRGYQEPMNLTVGSVRTLDRLARSVGKQLMIDSAEIAGLMNDSAFQQKLGYNKETLPCLFIPETYQVYWDMSAEEFFERMQKEHQKFWNQERLDKATAIGMTLTEVCTLASIVEEETNNNPEKPMVAGLYINRLHTGMPLQADPTIKFALQDFGLRRITNAHLAVESPYNTYLNTGLPPGPIRIPSPIGLDAVLNHTKHNYLYMCAKEDFSGTHNFASNYAEHMKNARKYWNALNERKIFK</sequence>
<dbReference type="KEGG" id="bun:Bun01g_22190"/>
<dbReference type="Proteomes" id="UP000260795">
    <property type="component" value="Unassembled WGS sequence"/>
</dbReference>
<dbReference type="EMBL" id="QRVP01000022">
    <property type="protein sequence ID" value="RGS51527.1"/>
    <property type="molecule type" value="Genomic_DNA"/>
</dbReference>
<dbReference type="Pfam" id="PF02618">
    <property type="entry name" value="YceG"/>
    <property type="match status" value="1"/>
</dbReference>
<evidence type="ECO:0000256" key="7">
    <source>
        <dbReference type="HAMAP-Rule" id="MF_02065"/>
    </source>
</evidence>
<accession>A0A3E4QT45</accession>
<comment type="similarity">
    <text evidence="7">Belongs to the transglycosylase MltG family.</text>
</comment>
<dbReference type="GO" id="GO:0008932">
    <property type="term" value="F:lytic endotransglycosylase activity"/>
    <property type="evidence" value="ECO:0007669"/>
    <property type="project" value="UniProtKB-UniRule"/>
</dbReference>
<dbReference type="RefSeq" id="WP_117681625.1">
    <property type="nucleotide sequence ID" value="NZ_AP019724.1"/>
</dbReference>